<dbReference type="InterPro" id="IPR009075">
    <property type="entry name" value="AcylCo_DH/oxidase_C"/>
</dbReference>
<name>A0A923M508_9BURK</name>
<dbReference type="InterPro" id="IPR036250">
    <property type="entry name" value="AcylCo_DH-like_C"/>
</dbReference>
<evidence type="ECO:0000259" key="6">
    <source>
        <dbReference type="Pfam" id="PF00441"/>
    </source>
</evidence>
<dbReference type="Gene3D" id="2.40.110.10">
    <property type="entry name" value="Butyryl-CoA Dehydrogenase, subunit A, domain 2"/>
    <property type="match status" value="1"/>
</dbReference>
<dbReference type="AlphaFoldDB" id="A0A923M508"/>
<comment type="similarity">
    <text evidence="2">Belongs to the acyl-CoA dehydrogenase family.</text>
</comment>
<dbReference type="FunFam" id="2.40.110.10:FF:000002">
    <property type="entry name" value="Acyl-CoA dehydrogenase fadE12"/>
    <property type="match status" value="1"/>
</dbReference>
<evidence type="ECO:0000259" key="8">
    <source>
        <dbReference type="Pfam" id="PF02771"/>
    </source>
</evidence>
<sequence length="384" mass="42435">MRGDRDFGFTDEQLMLRDAVRDFVRREMPDAEARRHDREKIAPLAAFDKMAALGWLGVAIPEEYGGSGLGFVELGIIQEELSYGLLELAVLFYRATVHGAHSLLTYGNEAQRRKYLPLIAAGKFKSSMSLTEPDAGSDASAVRTRAVRDGDHFVINGAKVFNSQIDLADRTVLVTRTDPSAPAHKGISLFFVDPKSPGVSIERIETLAFRAVGTNRVTYENVRVPQEDLLGELNGGWKQLMTNLNKERFSLAAQVTGAAQAALDCALQYAKDRKQFGQPIGKFQAIQHKLADMQVAVHTSRMLTYDLARRLDAGIDCRKEASIAKVACAEAYFRVADEGMQILGGYSLTPEFPMERHYRDSRLMRIGGGTSEVMRTSIAKDLGL</sequence>
<dbReference type="Gene3D" id="1.20.140.10">
    <property type="entry name" value="Butyryl-CoA Dehydrogenase, subunit A, domain 3"/>
    <property type="match status" value="1"/>
</dbReference>
<dbReference type="InterPro" id="IPR006091">
    <property type="entry name" value="Acyl-CoA_Oxase/DH_mid-dom"/>
</dbReference>
<evidence type="ECO:0000256" key="1">
    <source>
        <dbReference type="ARBA" id="ARBA00001974"/>
    </source>
</evidence>
<dbReference type="Pfam" id="PF02770">
    <property type="entry name" value="Acyl-CoA_dh_M"/>
    <property type="match status" value="1"/>
</dbReference>
<dbReference type="InterPro" id="IPR009100">
    <property type="entry name" value="AcylCoA_DH/oxidase_NM_dom_sf"/>
</dbReference>
<dbReference type="SUPFAM" id="SSF47203">
    <property type="entry name" value="Acyl-CoA dehydrogenase C-terminal domain-like"/>
    <property type="match status" value="1"/>
</dbReference>
<comment type="cofactor">
    <cofactor evidence="1">
        <name>FAD</name>
        <dbReference type="ChEBI" id="CHEBI:57692"/>
    </cofactor>
</comment>
<feature type="domain" description="Acyl-CoA dehydrogenase/oxidase N-terminal" evidence="8">
    <location>
        <begin position="10"/>
        <end position="123"/>
    </location>
</feature>
<protein>
    <submittedName>
        <fullName evidence="9">Acyl-CoA dehydrogenase family protein</fullName>
    </submittedName>
</protein>
<dbReference type="InterPro" id="IPR037069">
    <property type="entry name" value="AcylCoA_DH/ox_N_sf"/>
</dbReference>
<keyword evidence="5" id="KW-0560">Oxidoreductase</keyword>
<reference evidence="9" key="1">
    <citation type="submission" date="2020-08" db="EMBL/GenBank/DDBJ databases">
        <title>Ramlibacter sp. GTP1 16S ribosomal RNA gene genome sequencing and assembly.</title>
        <authorList>
            <person name="Kang M."/>
        </authorList>
    </citation>
    <scope>NUCLEOTIDE SEQUENCE</scope>
    <source>
        <strain evidence="9">GTP1</strain>
    </source>
</reference>
<accession>A0A923M508</accession>
<evidence type="ECO:0000256" key="3">
    <source>
        <dbReference type="ARBA" id="ARBA00022630"/>
    </source>
</evidence>
<evidence type="ECO:0000259" key="7">
    <source>
        <dbReference type="Pfam" id="PF02770"/>
    </source>
</evidence>
<dbReference type="RefSeq" id="WP_187079322.1">
    <property type="nucleotide sequence ID" value="NZ_JACORU010000001.1"/>
</dbReference>
<dbReference type="EMBL" id="JACORU010000001">
    <property type="protein sequence ID" value="MBC5762836.1"/>
    <property type="molecule type" value="Genomic_DNA"/>
</dbReference>
<dbReference type="InterPro" id="IPR013786">
    <property type="entry name" value="AcylCoA_DH/ox_N"/>
</dbReference>
<dbReference type="SUPFAM" id="SSF56645">
    <property type="entry name" value="Acyl-CoA dehydrogenase NM domain-like"/>
    <property type="match status" value="1"/>
</dbReference>
<gene>
    <name evidence="9" type="ORF">H8R02_00105</name>
</gene>
<proteinExistence type="inferred from homology"/>
<dbReference type="Gene3D" id="1.10.540.10">
    <property type="entry name" value="Acyl-CoA dehydrogenase/oxidase, N-terminal domain"/>
    <property type="match status" value="1"/>
</dbReference>
<comment type="caution">
    <text evidence="9">The sequence shown here is derived from an EMBL/GenBank/DDBJ whole genome shotgun (WGS) entry which is preliminary data.</text>
</comment>
<dbReference type="FunFam" id="1.20.140.10:FF:000001">
    <property type="entry name" value="Acyl-CoA dehydrogenase"/>
    <property type="match status" value="1"/>
</dbReference>
<keyword evidence="4" id="KW-0274">FAD</keyword>
<feature type="domain" description="Acyl-CoA oxidase/dehydrogenase middle" evidence="7">
    <location>
        <begin position="127"/>
        <end position="222"/>
    </location>
</feature>
<dbReference type="GO" id="GO:0003995">
    <property type="term" value="F:acyl-CoA dehydrogenase activity"/>
    <property type="evidence" value="ECO:0007669"/>
    <property type="project" value="TreeGrafter"/>
</dbReference>
<dbReference type="GO" id="GO:0050660">
    <property type="term" value="F:flavin adenine dinucleotide binding"/>
    <property type="evidence" value="ECO:0007669"/>
    <property type="project" value="InterPro"/>
</dbReference>
<dbReference type="PIRSF" id="PIRSF016578">
    <property type="entry name" value="HsaA"/>
    <property type="match status" value="1"/>
</dbReference>
<dbReference type="PANTHER" id="PTHR43884">
    <property type="entry name" value="ACYL-COA DEHYDROGENASE"/>
    <property type="match status" value="1"/>
</dbReference>
<dbReference type="Proteomes" id="UP000596827">
    <property type="component" value="Unassembled WGS sequence"/>
</dbReference>
<feature type="domain" description="Acyl-CoA dehydrogenase/oxidase C-terminal" evidence="6">
    <location>
        <begin position="234"/>
        <end position="382"/>
    </location>
</feature>
<evidence type="ECO:0000313" key="9">
    <source>
        <dbReference type="EMBL" id="MBC5762836.1"/>
    </source>
</evidence>
<evidence type="ECO:0000256" key="4">
    <source>
        <dbReference type="ARBA" id="ARBA00022827"/>
    </source>
</evidence>
<keyword evidence="3" id="KW-0285">Flavoprotein</keyword>
<dbReference type="PANTHER" id="PTHR43884:SF12">
    <property type="entry name" value="ISOVALERYL-COA DEHYDROGENASE, MITOCHONDRIAL-RELATED"/>
    <property type="match status" value="1"/>
</dbReference>
<organism evidence="9 10">
    <name type="scientific">Ramlibacter albus</name>
    <dbReference type="NCBI Taxonomy" id="2079448"/>
    <lineage>
        <taxon>Bacteria</taxon>
        <taxon>Pseudomonadati</taxon>
        <taxon>Pseudomonadota</taxon>
        <taxon>Betaproteobacteria</taxon>
        <taxon>Burkholderiales</taxon>
        <taxon>Comamonadaceae</taxon>
        <taxon>Ramlibacter</taxon>
    </lineage>
</organism>
<dbReference type="Pfam" id="PF00441">
    <property type="entry name" value="Acyl-CoA_dh_1"/>
    <property type="match status" value="1"/>
</dbReference>
<evidence type="ECO:0000256" key="5">
    <source>
        <dbReference type="ARBA" id="ARBA00023002"/>
    </source>
</evidence>
<dbReference type="InterPro" id="IPR046373">
    <property type="entry name" value="Acyl-CoA_Oxase/DH_mid-dom_sf"/>
</dbReference>
<evidence type="ECO:0000313" key="10">
    <source>
        <dbReference type="Proteomes" id="UP000596827"/>
    </source>
</evidence>
<keyword evidence="10" id="KW-1185">Reference proteome</keyword>
<dbReference type="Pfam" id="PF02771">
    <property type="entry name" value="Acyl-CoA_dh_N"/>
    <property type="match status" value="1"/>
</dbReference>
<evidence type="ECO:0000256" key="2">
    <source>
        <dbReference type="ARBA" id="ARBA00009347"/>
    </source>
</evidence>